<reference evidence="4" key="1">
    <citation type="submission" date="2016-10" db="EMBL/GenBank/DDBJ databases">
        <authorList>
            <person name="Varghese N."/>
            <person name="Submissions S."/>
        </authorList>
    </citation>
    <scope>NUCLEOTIDE SEQUENCE [LARGE SCALE GENOMIC DNA]</scope>
    <source>
        <strain evidence="4">Gh-67</strain>
    </source>
</reference>
<feature type="chain" id="PRO_5011689728" evidence="1">
    <location>
        <begin position="18"/>
        <end position="177"/>
    </location>
</feature>
<name>A0A1G7Z9B0_9SPHI</name>
<evidence type="ECO:0000313" key="4">
    <source>
        <dbReference type="Proteomes" id="UP000199705"/>
    </source>
</evidence>
<dbReference type="InterPro" id="IPR012347">
    <property type="entry name" value="Ferritin-like"/>
</dbReference>
<feature type="domain" description="DUF4142" evidence="2">
    <location>
        <begin position="41"/>
        <end position="170"/>
    </location>
</feature>
<dbReference type="Pfam" id="PF13628">
    <property type="entry name" value="DUF4142"/>
    <property type="match status" value="1"/>
</dbReference>
<dbReference type="PANTHER" id="PTHR38593">
    <property type="entry name" value="BLR2558 PROTEIN"/>
    <property type="match status" value="1"/>
</dbReference>
<organism evidence="3 4">
    <name type="scientific">Mucilaginibacter gossypii</name>
    <dbReference type="NCBI Taxonomy" id="551996"/>
    <lineage>
        <taxon>Bacteria</taxon>
        <taxon>Pseudomonadati</taxon>
        <taxon>Bacteroidota</taxon>
        <taxon>Sphingobacteriia</taxon>
        <taxon>Sphingobacteriales</taxon>
        <taxon>Sphingobacteriaceae</taxon>
        <taxon>Mucilaginibacter</taxon>
    </lineage>
</organism>
<keyword evidence="4" id="KW-1185">Reference proteome</keyword>
<dbReference type="AlphaFoldDB" id="A0A1G7Z9B0"/>
<dbReference type="Proteomes" id="UP000199705">
    <property type="component" value="Unassembled WGS sequence"/>
</dbReference>
<dbReference type="STRING" id="551996.SAMN05192573_106185"/>
<proteinExistence type="predicted"/>
<dbReference type="EMBL" id="FNCG01000006">
    <property type="protein sequence ID" value="SDH05331.1"/>
    <property type="molecule type" value="Genomic_DNA"/>
</dbReference>
<feature type="signal peptide" evidence="1">
    <location>
        <begin position="1"/>
        <end position="17"/>
    </location>
</feature>
<keyword evidence="1" id="KW-0732">Signal</keyword>
<sequence length="177" mass="19701">MSRLTSFLLFLFALVMAQSCQSNRHANNYNKALVDDNGLLFIKSGEESTLASVKASGLAIANSKNQRVIQFAKLMIDDHTMLADDFKKLRTDNFIADSVVISPMHHQIINDLDTKRASAFDKAYIQLVINDHTEQIALYKTAGKDRRNTSLADFANKMLPGLQAHLDTAKLISSTLK</sequence>
<dbReference type="RefSeq" id="WP_091168061.1">
    <property type="nucleotide sequence ID" value="NZ_FNCG01000006.1"/>
</dbReference>
<dbReference type="InterPro" id="IPR025419">
    <property type="entry name" value="DUF4142"/>
</dbReference>
<accession>A0A1G7Z9B0</accession>
<gene>
    <name evidence="3" type="ORF">SAMN05192573_106185</name>
</gene>
<evidence type="ECO:0000256" key="1">
    <source>
        <dbReference type="SAM" id="SignalP"/>
    </source>
</evidence>
<dbReference type="Gene3D" id="1.20.1260.10">
    <property type="match status" value="1"/>
</dbReference>
<protein>
    <submittedName>
        <fullName evidence="3">Putative membrane protein</fullName>
    </submittedName>
</protein>
<dbReference type="PANTHER" id="PTHR38593:SF1">
    <property type="entry name" value="BLR2558 PROTEIN"/>
    <property type="match status" value="1"/>
</dbReference>
<evidence type="ECO:0000313" key="3">
    <source>
        <dbReference type="EMBL" id="SDH05331.1"/>
    </source>
</evidence>
<evidence type="ECO:0000259" key="2">
    <source>
        <dbReference type="Pfam" id="PF13628"/>
    </source>
</evidence>
<dbReference type="PROSITE" id="PS51257">
    <property type="entry name" value="PROKAR_LIPOPROTEIN"/>
    <property type="match status" value="1"/>
</dbReference>